<evidence type="ECO:0000313" key="8">
    <source>
        <dbReference type="Proteomes" id="UP000637002"/>
    </source>
</evidence>
<dbReference type="NCBIfam" id="NF000932">
    <property type="entry name" value="PRK00092.2-5"/>
    <property type="match status" value="1"/>
</dbReference>
<evidence type="ECO:0000259" key="6">
    <source>
        <dbReference type="Pfam" id="PF17384"/>
    </source>
</evidence>
<dbReference type="GO" id="GO:0005829">
    <property type="term" value="C:cytosol"/>
    <property type="evidence" value="ECO:0007669"/>
    <property type="project" value="TreeGrafter"/>
</dbReference>
<feature type="compositionally biased region" description="Acidic residues" evidence="4">
    <location>
        <begin position="190"/>
        <end position="205"/>
    </location>
</feature>
<dbReference type="Pfam" id="PF17384">
    <property type="entry name" value="DUF150_C"/>
    <property type="match status" value="1"/>
</dbReference>
<comment type="subcellular location">
    <subcellularLocation>
        <location evidence="3">Cytoplasm</location>
    </subcellularLocation>
</comment>
<keyword evidence="2 3" id="KW-0690">Ribosome biogenesis</keyword>
<dbReference type="RefSeq" id="WP_188607885.1">
    <property type="nucleotide sequence ID" value="NZ_BMGG01000001.1"/>
</dbReference>
<keyword evidence="8" id="KW-1185">Reference proteome</keyword>
<evidence type="ECO:0000256" key="4">
    <source>
        <dbReference type="SAM" id="MobiDB-lite"/>
    </source>
</evidence>
<feature type="domain" description="Ribosome maturation factor RimP C-terminal" evidence="6">
    <location>
        <begin position="98"/>
        <end position="168"/>
    </location>
</feature>
<dbReference type="InterPro" id="IPR035956">
    <property type="entry name" value="RimP_N_sf"/>
</dbReference>
<evidence type="ECO:0000259" key="5">
    <source>
        <dbReference type="Pfam" id="PF02576"/>
    </source>
</evidence>
<dbReference type="InterPro" id="IPR028998">
    <property type="entry name" value="RimP_C"/>
</dbReference>
<proteinExistence type="inferred from homology"/>
<evidence type="ECO:0000256" key="2">
    <source>
        <dbReference type="ARBA" id="ARBA00022517"/>
    </source>
</evidence>
<organism evidence="7 8">
    <name type="scientific">Chelatococcus reniformis</name>
    <dbReference type="NCBI Taxonomy" id="1494448"/>
    <lineage>
        <taxon>Bacteria</taxon>
        <taxon>Pseudomonadati</taxon>
        <taxon>Pseudomonadota</taxon>
        <taxon>Alphaproteobacteria</taxon>
        <taxon>Hyphomicrobiales</taxon>
        <taxon>Chelatococcaceae</taxon>
        <taxon>Chelatococcus</taxon>
    </lineage>
</organism>
<comment type="function">
    <text evidence="3">Required for maturation of 30S ribosomal subunits.</text>
</comment>
<reference evidence="7" key="2">
    <citation type="submission" date="2020-09" db="EMBL/GenBank/DDBJ databases">
        <authorList>
            <person name="Sun Q."/>
            <person name="Zhou Y."/>
        </authorList>
    </citation>
    <scope>NUCLEOTIDE SEQUENCE</scope>
    <source>
        <strain evidence="7">CGMCC 1.12919</strain>
    </source>
</reference>
<name>A0A916TZU3_9HYPH</name>
<dbReference type="InterPro" id="IPR003728">
    <property type="entry name" value="Ribosome_maturation_RimP"/>
</dbReference>
<evidence type="ECO:0000313" key="7">
    <source>
        <dbReference type="EMBL" id="GGC52227.1"/>
    </source>
</evidence>
<gene>
    <name evidence="3" type="primary">rimP</name>
    <name evidence="7" type="ORF">GCM10010994_09200</name>
</gene>
<comment type="similarity">
    <text evidence="3">Belongs to the RimP family.</text>
</comment>
<dbReference type="SUPFAM" id="SSF74942">
    <property type="entry name" value="YhbC-like, C-terminal domain"/>
    <property type="match status" value="1"/>
</dbReference>
<dbReference type="AlphaFoldDB" id="A0A916TZU3"/>
<dbReference type="GO" id="GO:0000028">
    <property type="term" value="P:ribosomal small subunit assembly"/>
    <property type="evidence" value="ECO:0007669"/>
    <property type="project" value="TreeGrafter"/>
</dbReference>
<reference evidence="7" key="1">
    <citation type="journal article" date="2014" name="Int. J. Syst. Evol. Microbiol.">
        <title>Complete genome sequence of Corynebacterium casei LMG S-19264T (=DSM 44701T), isolated from a smear-ripened cheese.</title>
        <authorList>
            <consortium name="US DOE Joint Genome Institute (JGI-PGF)"/>
            <person name="Walter F."/>
            <person name="Albersmeier A."/>
            <person name="Kalinowski J."/>
            <person name="Ruckert C."/>
        </authorList>
    </citation>
    <scope>NUCLEOTIDE SEQUENCE</scope>
    <source>
        <strain evidence="7">CGMCC 1.12919</strain>
    </source>
</reference>
<dbReference type="Pfam" id="PF02576">
    <property type="entry name" value="RimP_N"/>
    <property type="match status" value="1"/>
</dbReference>
<evidence type="ECO:0000256" key="1">
    <source>
        <dbReference type="ARBA" id="ARBA00022490"/>
    </source>
</evidence>
<dbReference type="InterPro" id="IPR028989">
    <property type="entry name" value="RimP_N"/>
</dbReference>
<dbReference type="Proteomes" id="UP000637002">
    <property type="component" value="Unassembled WGS sequence"/>
</dbReference>
<keyword evidence="1 3" id="KW-0963">Cytoplasm</keyword>
<protein>
    <recommendedName>
        <fullName evidence="3">Ribosome maturation factor RimP</fullName>
    </recommendedName>
</protein>
<evidence type="ECO:0000256" key="3">
    <source>
        <dbReference type="HAMAP-Rule" id="MF_01077"/>
    </source>
</evidence>
<dbReference type="InterPro" id="IPR036847">
    <property type="entry name" value="RimP_C_sf"/>
</dbReference>
<dbReference type="Gene3D" id="3.30.300.70">
    <property type="entry name" value="RimP-like superfamily, N-terminal"/>
    <property type="match status" value="1"/>
</dbReference>
<comment type="caution">
    <text evidence="7">The sequence shown here is derived from an EMBL/GenBank/DDBJ whole genome shotgun (WGS) entry which is preliminary data.</text>
</comment>
<feature type="region of interest" description="Disordered" evidence="4">
    <location>
        <begin position="183"/>
        <end position="211"/>
    </location>
</feature>
<dbReference type="SUPFAM" id="SSF75420">
    <property type="entry name" value="YhbC-like, N-terminal domain"/>
    <property type="match status" value="1"/>
</dbReference>
<feature type="domain" description="Ribosome maturation factor RimP N-terminal" evidence="5">
    <location>
        <begin position="23"/>
        <end position="95"/>
    </location>
</feature>
<accession>A0A916TZU3</accession>
<dbReference type="HAMAP" id="MF_01077">
    <property type="entry name" value="RimP"/>
    <property type="match status" value="1"/>
</dbReference>
<dbReference type="PANTHER" id="PTHR33867:SF1">
    <property type="entry name" value="RIBOSOME MATURATION FACTOR RIMP"/>
    <property type="match status" value="1"/>
</dbReference>
<dbReference type="PANTHER" id="PTHR33867">
    <property type="entry name" value="RIBOSOME MATURATION FACTOR RIMP"/>
    <property type="match status" value="1"/>
</dbReference>
<dbReference type="CDD" id="cd01734">
    <property type="entry name" value="YlxS_C"/>
    <property type="match status" value="1"/>
</dbReference>
<dbReference type="EMBL" id="BMGG01000001">
    <property type="protein sequence ID" value="GGC52227.1"/>
    <property type="molecule type" value="Genomic_DNA"/>
</dbReference>
<sequence>MTVEASDRRVVGESGVAARVATIVEPVLADLGYRLVRVRVTALNGCTVQIMAERPDGTMGVDDCEAVSRGVSPALDVDDPVGRAYHLEVSSPGIDRPLVRRSDFERWSDHEAKLELAVPAAGRKRYRGIIRGVDGEEVLLERPDAGPDEERLVRLPLSDIGEARLVLTDALITEALRRDKAARRARAEAVDDDDDHDVDVDEDEGPLERPH</sequence>
<dbReference type="GO" id="GO:0006412">
    <property type="term" value="P:translation"/>
    <property type="evidence" value="ECO:0007669"/>
    <property type="project" value="TreeGrafter"/>
</dbReference>